<dbReference type="GO" id="GO:0000255">
    <property type="term" value="P:allantoin metabolic process"/>
    <property type="evidence" value="ECO:0007669"/>
    <property type="project" value="InterPro"/>
</dbReference>
<dbReference type="GO" id="GO:0051997">
    <property type="term" value="F:2-oxo-4-hydroxy-4-carboxy-5-ureidoimidazoline decarboxylase activity"/>
    <property type="evidence" value="ECO:0007669"/>
    <property type="project" value="UniProtKB-EC"/>
</dbReference>
<dbReference type="InterPro" id="IPR036778">
    <property type="entry name" value="OHCU_decarboxylase_sf"/>
</dbReference>
<accession>A0A1U9LBR0</accession>
<dbReference type="UniPathway" id="UPA00394">
    <property type="reaction ID" value="UER00652"/>
</dbReference>
<dbReference type="STRING" id="1076596.A0U91_00680"/>
<dbReference type="InterPro" id="IPR017580">
    <property type="entry name" value="OHCU_decarboxylase-1"/>
</dbReference>
<dbReference type="RefSeq" id="WP_077929740.1">
    <property type="nucleotide sequence ID" value="NZ_CP014687.1"/>
</dbReference>
<evidence type="ECO:0000256" key="2">
    <source>
        <dbReference type="ARBA" id="ARBA00004754"/>
    </source>
</evidence>
<reference evidence="8 9" key="1">
    <citation type="submission" date="2016-03" db="EMBL/GenBank/DDBJ databases">
        <title>Acetic acid bacteria sequencing.</title>
        <authorList>
            <person name="Brandt J."/>
            <person name="Jakob F."/>
            <person name="Vogel R.F."/>
        </authorList>
    </citation>
    <scope>NUCLEOTIDE SEQUENCE [LARGE SCALE GENOMIC DNA]</scope>
    <source>
        <strain evidence="8 9">TMW2.1084</strain>
    </source>
</reference>
<gene>
    <name evidence="8" type="ORF">A0U91_00680</name>
</gene>
<dbReference type="GO" id="GO:0006144">
    <property type="term" value="P:purine nucleobase metabolic process"/>
    <property type="evidence" value="ECO:0007669"/>
    <property type="project" value="UniProtKB-KW"/>
</dbReference>
<keyword evidence="4" id="KW-0659">Purine metabolism</keyword>
<evidence type="ECO:0000256" key="6">
    <source>
        <dbReference type="ARBA" id="ARBA00023239"/>
    </source>
</evidence>
<evidence type="ECO:0000256" key="1">
    <source>
        <dbReference type="ARBA" id="ARBA00001163"/>
    </source>
</evidence>
<dbReference type="PANTHER" id="PTHR43466">
    <property type="entry name" value="2-OXO-4-HYDROXY-4-CARBOXY-5-UREIDOIMIDAZOLINE DECARBOXYLASE-RELATED"/>
    <property type="match status" value="1"/>
</dbReference>
<evidence type="ECO:0000256" key="5">
    <source>
        <dbReference type="ARBA" id="ARBA00022793"/>
    </source>
</evidence>
<sequence length="168" mass="18279">MKFDDVNILPPDAFVAEFGGLYEHSPWVAEGAAQQRPFASREAMLKAFSDVVHQAGHDRQVALVRAHPELGHRAGIDPALTEASAQEQGSAGLDRLSPAEYAHFQSLNTAYRDKFGMPFVICVRKAGKAVILNAMAERLLSTPEAELAEALRQIDAIASLRLQDKVTA</sequence>
<evidence type="ECO:0000256" key="3">
    <source>
        <dbReference type="ARBA" id="ARBA00012257"/>
    </source>
</evidence>
<evidence type="ECO:0000313" key="9">
    <source>
        <dbReference type="Proteomes" id="UP000189055"/>
    </source>
</evidence>
<name>A0A1U9LBR0_9PROT</name>
<keyword evidence="6" id="KW-0456">Lyase</keyword>
<dbReference type="SUPFAM" id="SSF158694">
    <property type="entry name" value="UraD-Like"/>
    <property type="match status" value="1"/>
</dbReference>
<dbReference type="EMBL" id="CP014687">
    <property type="protein sequence ID" value="AQT03798.1"/>
    <property type="molecule type" value="Genomic_DNA"/>
</dbReference>
<proteinExistence type="predicted"/>
<protein>
    <recommendedName>
        <fullName evidence="3">2-oxo-4-hydroxy-4-carboxy-5-ureidoimidazoline decarboxylase</fullName>
        <ecNumber evidence="3">4.1.1.97</ecNumber>
    </recommendedName>
</protein>
<dbReference type="NCBIfam" id="TIGR03164">
    <property type="entry name" value="UHCUDC"/>
    <property type="match status" value="1"/>
</dbReference>
<organism evidence="8 9">
    <name type="scientific">Acetobacter persici</name>
    <dbReference type="NCBI Taxonomy" id="1076596"/>
    <lineage>
        <taxon>Bacteria</taxon>
        <taxon>Pseudomonadati</taxon>
        <taxon>Pseudomonadota</taxon>
        <taxon>Alphaproteobacteria</taxon>
        <taxon>Acetobacterales</taxon>
        <taxon>Acetobacteraceae</taxon>
        <taxon>Acetobacter</taxon>
    </lineage>
</organism>
<dbReference type="InterPro" id="IPR018020">
    <property type="entry name" value="OHCU_decarboxylase"/>
</dbReference>
<dbReference type="PANTHER" id="PTHR43466:SF1">
    <property type="entry name" value="2-OXO-4-HYDROXY-4-CARBOXY-5-UREIDOIMIDAZOLINE DECARBOXYLASE-RELATED"/>
    <property type="match status" value="1"/>
</dbReference>
<comment type="pathway">
    <text evidence="2">Purine metabolism; urate degradation; (S)-allantoin from urate: step 3/3.</text>
</comment>
<dbReference type="Gene3D" id="1.10.3330.10">
    <property type="entry name" value="Oxo-4-hydroxy-4-carboxy-5-ureidoimidazoline decarboxylase"/>
    <property type="match status" value="1"/>
</dbReference>
<evidence type="ECO:0000256" key="4">
    <source>
        <dbReference type="ARBA" id="ARBA00022631"/>
    </source>
</evidence>
<dbReference type="EC" id="4.1.1.97" evidence="3"/>
<evidence type="ECO:0000259" key="7">
    <source>
        <dbReference type="Pfam" id="PF09349"/>
    </source>
</evidence>
<dbReference type="Pfam" id="PF09349">
    <property type="entry name" value="OHCU_decarbox"/>
    <property type="match status" value="1"/>
</dbReference>
<dbReference type="Proteomes" id="UP000189055">
    <property type="component" value="Chromosome"/>
</dbReference>
<feature type="domain" description="Oxo-4-hydroxy-4-carboxy-5-ureidoimidazoline decarboxylase" evidence="7">
    <location>
        <begin position="8"/>
        <end position="163"/>
    </location>
</feature>
<dbReference type="KEGG" id="aper:A0U91_00680"/>
<dbReference type="GO" id="GO:0019628">
    <property type="term" value="P:urate catabolic process"/>
    <property type="evidence" value="ECO:0007669"/>
    <property type="project" value="UniProtKB-UniPathway"/>
</dbReference>
<dbReference type="AlphaFoldDB" id="A0A1U9LBR0"/>
<keyword evidence="5" id="KW-0210">Decarboxylase</keyword>
<comment type="catalytic activity">
    <reaction evidence="1">
        <text>5-hydroxy-2-oxo-4-ureido-2,5-dihydro-1H-imidazole-5-carboxylate + H(+) = (S)-allantoin + CO2</text>
        <dbReference type="Rhea" id="RHEA:26301"/>
        <dbReference type="ChEBI" id="CHEBI:15378"/>
        <dbReference type="ChEBI" id="CHEBI:15678"/>
        <dbReference type="ChEBI" id="CHEBI:16526"/>
        <dbReference type="ChEBI" id="CHEBI:58639"/>
        <dbReference type="EC" id="4.1.1.97"/>
    </reaction>
</comment>
<evidence type="ECO:0000313" key="8">
    <source>
        <dbReference type="EMBL" id="AQT03798.1"/>
    </source>
</evidence>